<keyword evidence="12" id="KW-1185">Reference proteome</keyword>
<dbReference type="Proteomes" id="UP000283509">
    <property type="component" value="Unassembled WGS sequence"/>
</dbReference>
<dbReference type="Pfam" id="PF17917">
    <property type="entry name" value="RT_RNaseH"/>
    <property type="match status" value="1"/>
</dbReference>
<dbReference type="Gene3D" id="3.10.10.10">
    <property type="entry name" value="HIV Type 1 Reverse Transcriptase, subunit A, domain 1"/>
    <property type="match status" value="2"/>
</dbReference>
<keyword evidence="6" id="KW-0378">Hydrolase</keyword>
<evidence type="ECO:0000256" key="4">
    <source>
        <dbReference type="ARBA" id="ARBA00022722"/>
    </source>
</evidence>
<dbReference type="GO" id="GO:0016787">
    <property type="term" value="F:hydrolase activity"/>
    <property type="evidence" value="ECO:0007669"/>
    <property type="project" value="UniProtKB-KW"/>
</dbReference>
<feature type="domain" description="Reverse transcriptase RNase H-like" evidence="9">
    <location>
        <begin position="368"/>
        <end position="471"/>
    </location>
</feature>
<dbReference type="CDD" id="cd01647">
    <property type="entry name" value="RT_LTR"/>
    <property type="match status" value="1"/>
</dbReference>
<dbReference type="PANTHER" id="PTHR37984:SF5">
    <property type="entry name" value="PROTEIN NYNRIN-LIKE"/>
    <property type="match status" value="1"/>
</dbReference>
<dbReference type="Pfam" id="PF17921">
    <property type="entry name" value="Integrase_H2C2"/>
    <property type="match status" value="1"/>
</dbReference>
<dbReference type="OrthoDB" id="6382106at2759"/>
<dbReference type="EC" id="2.7.7.49" evidence="1"/>
<dbReference type="Gene3D" id="1.10.340.70">
    <property type="match status" value="1"/>
</dbReference>
<evidence type="ECO:0000256" key="5">
    <source>
        <dbReference type="ARBA" id="ARBA00022759"/>
    </source>
</evidence>
<keyword evidence="2" id="KW-0808">Transferase</keyword>
<evidence type="ECO:0000313" key="11">
    <source>
        <dbReference type="EMBL" id="ROT85912.1"/>
    </source>
</evidence>
<dbReference type="InterPro" id="IPR000477">
    <property type="entry name" value="RT_dom"/>
</dbReference>
<comment type="caution">
    <text evidence="11">The sequence shown here is derived from an EMBL/GenBank/DDBJ whole genome shotgun (WGS) entry which is preliminary data.</text>
</comment>
<evidence type="ECO:0000256" key="7">
    <source>
        <dbReference type="ARBA" id="ARBA00022918"/>
    </source>
</evidence>
<dbReference type="FunFam" id="1.10.340.70:FF:000001">
    <property type="entry name" value="Retrovirus-related Pol polyprotein from transposon gypsy-like Protein"/>
    <property type="match status" value="1"/>
</dbReference>
<dbReference type="Pfam" id="PF00078">
    <property type="entry name" value="RVT_1"/>
    <property type="match status" value="1"/>
</dbReference>
<feature type="domain" description="Integrase zinc-binding" evidence="10">
    <location>
        <begin position="598"/>
        <end position="654"/>
    </location>
</feature>
<keyword evidence="4" id="KW-0540">Nuclease</keyword>
<protein>
    <recommendedName>
        <fullName evidence="1">RNA-directed DNA polymerase</fullName>
        <ecNumber evidence="1">2.7.7.49</ecNumber>
    </recommendedName>
</protein>
<gene>
    <name evidence="11" type="ORF">C7M84_003952</name>
</gene>
<feature type="domain" description="Reverse transcriptase" evidence="8">
    <location>
        <begin position="247"/>
        <end position="333"/>
    </location>
</feature>
<evidence type="ECO:0000256" key="1">
    <source>
        <dbReference type="ARBA" id="ARBA00012493"/>
    </source>
</evidence>
<name>A0A3R7QPP4_PENVA</name>
<dbReference type="InterPro" id="IPR041373">
    <property type="entry name" value="RT_RNaseH"/>
</dbReference>
<evidence type="ECO:0000256" key="2">
    <source>
        <dbReference type="ARBA" id="ARBA00022679"/>
    </source>
</evidence>
<evidence type="ECO:0000313" key="12">
    <source>
        <dbReference type="Proteomes" id="UP000283509"/>
    </source>
</evidence>
<evidence type="ECO:0000259" key="9">
    <source>
        <dbReference type="Pfam" id="PF17917"/>
    </source>
</evidence>
<evidence type="ECO:0000259" key="10">
    <source>
        <dbReference type="Pfam" id="PF17921"/>
    </source>
</evidence>
<evidence type="ECO:0000256" key="6">
    <source>
        <dbReference type="ARBA" id="ARBA00022801"/>
    </source>
</evidence>
<dbReference type="AlphaFoldDB" id="A0A3R7QPP4"/>
<organism evidence="11 12">
    <name type="scientific">Penaeus vannamei</name>
    <name type="common">Whiteleg shrimp</name>
    <name type="synonym">Litopenaeus vannamei</name>
    <dbReference type="NCBI Taxonomy" id="6689"/>
    <lineage>
        <taxon>Eukaryota</taxon>
        <taxon>Metazoa</taxon>
        <taxon>Ecdysozoa</taxon>
        <taxon>Arthropoda</taxon>
        <taxon>Crustacea</taxon>
        <taxon>Multicrustacea</taxon>
        <taxon>Malacostraca</taxon>
        <taxon>Eumalacostraca</taxon>
        <taxon>Eucarida</taxon>
        <taxon>Decapoda</taxon>
        <taxon>Dendrobranchiata</taxon>
        <taxon>Penaeoidea</taxon>
        <taxon>Penaeidae</taxon>
        <taxon>Penaeus</taxon>
    </lineage>
</organism>
<dbReference type="InterPro" id="IPR043128">
    <property type="entry name" value="Rev_trsase/Diguanyl_cyclase"/>
</dbReference>
<keyword evidence="5" id="KW-0255">Endonuclease</keyword>
<dbReference type="FunFam" id="3.10.20.370:FF:000001">
    <property type="entry name" value="Retrovirus-related Pol polyprotein from transposon 17.6-like protein"/>
    <property type="match status" value="1"/>
</dbReference>
<sequence length="722" mass="82323">MEDPCLLGLDYLARVEACVDLQRRRMTVRGHEVPLILGEHALVAQVKPKQGRKQQNVNKQHTRDKAMCAVTRLTYPTTTSFHLATQDTLQSQGKEAKLVVQREVIPSHLEDLVQRSIKHLTSEQARKVRRLLNQYADVFSQGDMDLGRTSMVKHHIYTRDTPPIKQPHRRVPPAKREEMQCAVQEMAKAGIIERSNSPWCSPVVLVTKKDGSKRFCVDYRALNAVTVTDAYPLPRIDDTLDALSKGLWHFNVMPFGLCNAPGCFERLMEQVLEGLQWKVALVYLDDVLVFGNTFEEELEHLTEVLCRFKAANLKLSPKKCTLFHTEVPFLGHVLTRKGASFVWDEACHQAFVALKQALVEAPVLPYSDPSLPYILDTDASQEGVGAVLSQLKDGQEYVVAYYSCKFSKPERNYCVTRKELAAVVKGLSHFHHYLYGAQFTIRTDHAALRWLKTLKEPEGQLARWLGKLEQYNYQVVHRAGCVHSNADSLSRRPCEPDCNHCFRCESEITCRRLVVSESIAEADKRWREDQQKDQDLAPVIQWLEAGKKRPQWEAVSPESPATKFLVDQWETLRLENGVLQRSWVDAATGKQQWLIVAPLSRREGLLKEVHNGKTSGHLGIKRTMEKLRRRVYWVGLRQDVQEWCRTCQVCAAKKGPAQKTRAPLQLYQAGAPMERMAVDIAGPFPCTERGNKYICVAMDYSPSGQRLEPFPTMKQKQSQNSW</sequence>
<evidence type="ECO:0000259" key="8">
    <source>
        <dbReference type="Pfam" id="PF00078"/>
    </source>
</evidence>
<reference evidence="11 12" key="2">
    <citation type="submission" date="2019-01" db="EMBL/GenBank/DDBJ databases">
        <title>The decoding of complex shrimp genome reveals the adaptation for benthos swimmer, frequently molting mechanism and breeding impact on genome.</title>
        <authorList>
            <person name="Sun Y."/>
            <person name="Gao Y."/>
            <person name="Yu Y."/>
        </authorList>
    </citation>
    <scope>NUCLEOTIDE SEQUENCE [LARGE SCALE GENOMIC DNA]</scope>
    <source>
        <tissue evidence="11">Muscle</tissue>
    </source>
</reference>
<proteinExistence type="predicted"/>
<accession>A0A3R7QPP4</accession>
<dbReference type="PANTHER" id="PTHR37984">
    <property type="entry name" value="PROTEIN CBG26694"/>
    <property type="match status" value="1"/>
</dbReference>
<dbReference type="Gene3D" id="3.30.70.270">
    <property type="match status" value="2"/>
</dbReference>
<dbReference type="Gene3D" id="3.10.20.370">
    <property type="match status" value="1"/>
</dbReference>
<keyword evidence="3" id="KW-0548">Nucleotidyltransferase</keyword>
<dbReference type="SUPFAM" id="SSF56672">
    <property type="entry name" value="DNA/RNA polymerases"/>
    <property type="match status" value="1"/>
</dbReference>
<dbReference type="FunFam" id="3.10.10.10:FF:000002">
    <property type="entry name" value="Retrovirus-related Pol polyprotein from transposon 17.6-like protein"/>
    <property type="match status" value="1"/>
</dbReference>
<dbReference type="InterPro" id="IPR041588">
    <property type="entry name" value="Integrase_H2C2"/>
</dbReference>
<keyword evidence="7" id="KW-0695">RNA-directed DNA polymerase</keyword>
<dbReference type="GO" id="GO:0003964">
    <property type="term" value="F:RNA-directed DNA polymerase activity"/>
    <property type="evidence" value="ECO:0007669"/>
    <property type="project" value="UniProtKB-KW"/>
</dbReference>
<dbReference type="GO" id="GO:0004519">
    <property type="term" value="F:endonuclease activity"/>
    <property type="evidence" value="ECO:0007669"/>
    <property type="project" value="UniProtKB-KW"/>
</dbReference>
<reference evidence="11 12" key="1">
    <citation type="submission" date="2018-04" db="EMBL/GenBank/DDBJ databases">
        <authorList>
            <person name="Zhang X."/>
            <person name="Yuan J."/>
            <person name="Li F."/>
            <person name="Xiang J."/>
        </authorList>
    </citation>
    <scope>NUCLEOTIDE SEQUENCE [LARGE SCALE GENOMIC DNA]</scope>
    <source>
        <tissue evidence="11">Muscle</tissue>
    </source>
</reference>
<dbReference type="FunFam" id="3.30.70.270:FF:000003">
    <property type="entry name" value="Transposon Ty3-G Gag-Pol polyprotein"/>
    <property type="match status" value="1"/>
</dbReference>
<dbReference type="InterPro" id="IPR043502">
    <property type="entry name" value="DNA/RNA_pol_sf"/>
</dbReference>
<dbReference type="CDD" id="cd09274">
    <property type="entry name" value="RNase_HI_RT_Ty3"/>
    <property type="match status" value="1"/>
</dbReference>
<dbReference type="EMBL" id="QCYY01000153">
    <property type="protein sequence ID" value="ROT85912.1"/>
    <property type="molecule type" value="Genomic_DNA"/>
</dbReference>
<evidence type="ECO:0000256" key="3">
    <source>
        <dbReference type="ARBA" id="ARBA00022695"/>
    </source>
</evidence>
<dbReference type="InterPro" id="IPR050951">
    <property type="entry name" value="Retrovirus_Pol_polyprotein"/>
</dbReference>